<dbReference type="AlphaFoldDB" id="Q2SNR8"/>
<dbReference type="Pfam" id="PF04493">
    <property type="entry name" value="Endonuclease_5"/>
    <property type="match status" value="1"/>
</dbReference>
<evidence type="ECO:0000313" key="1">
    <source>
        <dbReference type="EMBL" id="ABC27706.1"/>
    </source>
</evidence>
<organism evidence="1 2">
    <name type="scientific">Hahella chejuensis (strain KCTC 2396)</name>
    <dbReference type="NCBI Taxonomy" id="349521"/>
    <lineage>
        <taxon>Bacteria</taxon>
        <taxon>Pseudomonadati</taxon>
        <taxon>Pseudomonadota</taxon>
        <taxon>Gammaproteobacteria</taxon>
        <taxon>Oceanospirillales</taxon>
        <taxon>Hahellaceae</taxon>
        <taxon>Hahella</taxon>
    </lineage>
</organism>
<keyword evidence="1" id="KW-0255">Endonuclease</keyword>
<dbReference type="GO" id="GO:0004519">
    <property type="term" value="F:endonuclease activity"/>
    <property type="evidence" value="ECO:0007669"/>
    <property type="project" value="UniProtKB-KW"/>
</dbReference>
<dbReference type="EMBL" id="CP000155">
    <property type="protein sequence ID" value="ABC27706.1"/>
    <property type="molecule type" value="Genomic_DNA"/>
</dbReference>
<keyword evidence="1" id="KW-0540">Nuclease</keyword>
<evidence type="ECO:0000313" key="2">
    <source>
        <dbReference type="Proteomes" id="UP000000238"/>
    </source>
</evidence>
<dbReference type="KEGG" id="hch:HCH_00812"/>
<dbReference type="Gene3D" id="3.30.2170.10">
    <property type="entry name" value="archaeoglobus fulgidus dsm 4304 superfamily"/>
    <property type="match status" value="1"/>
</dbReference>
<dbReference type="GO" id="GO:0006281">
    <property type="term" value="P:DNA repair"/>
    <property type="evidence" value="ECO:0007669"/>
    <property type="project" value="InterPro"/>
</dbReference>
<dbReference type="Proteomes" id="UP000000238">
    <property type="component" value="Chromosome"/>
</dbReference>
<keyword evidence="1" id="KW-0378">Hydrolase</keyword>
<dbReference type="RefSeq" id="WP_011394783.1">
    <property type="nucleotide sequence ID" value="NC_007645.1"/>
</dbReference>
<sequence length="169" mass="18766">MILAVDVQYEDGGGATVAGVLFEDWSDPEPARAVLTHVSEVQDYEPGQFYKRELPCILQLLDAIHESVDLIVVDGYVTLGADDRPGLGMHLYNALQQRIPIIGVAKKAFLDTPPDREILRGDSLKPLYVSGVGVPLTQARDWILAMHGKHRIPTLLKRVDQLCRGSWRP</sequence>
<protein>
    <submittedName>
        <fullName evidence="1">Deoxyinosine 3'endonuclease (Endonuclease V)</fullName>
    </submittedName>
</protein>
<reference evidence="1 2" key="1">
    <citation type="journal article" date="2005" name="Nucleic Acids Res.">
        <title>Genomic blueprint of Hahella chejuensis, a marine microbe producing an algicidal agent.</title>
        <authorList>
            <person name="Jeong H."/>
            <person name="Yim J.H."/>
            <person name="Lee C."/>
            <person name="Choi S.-H."/>
            <person name="Park Y.K."/>
            <person name="Yoon S.H."/>
            <person name="Hur C.-G."/>
            <person name="Kang H.-Y."/>
            <person name="Kim D."/>
            <person name="Lee H.H."/>
            <person name="Park K.H."/>
            <person name="Park S.-H."/>
            <person name="Park H.-S."/>
            <person name="Lee H.K."/>
            <person name="Oh T.K."/>
            <person name="Kim J.F."/>
        </authorList>
    </citation>
    <scope>NUCLEOTIDE SEQUENCE [LARGE SCALE GENOMIC DNA]</scope>
    <source>
        <strain evidence="1 2">KCTC 2396</strain>
    </source>
</reference>
<accession>Q2SNR8</accession>
<dbReference type="eggNOG" id="COG1515">
    <property type="taxonomic scope" value="Bacteria"/>
</dbReference>
<name>Q2SNR8_HAHCH</name>
<dbReference type="InterPro" id="IPR007581">
    <property type="entry name" value="Endonuclease-V"/>
</dbReference>
<gene>
    <name evidence="1" type="primary">nfi</name>
    <name evidence="1" type="ordered locus">HCH_00812</name>
</gene>
<dbReference type="STRING" id="349521.HCH_00812"/>
<proteinExistence type="predicted"/>
<dbReference type="HOGENOM" id="CLU_1591036_0_0_6"/>
<keyword evidence="2" id="KW-1185">Reference proteome</keyword>
<dbReference type="OrthoDB" id="2593273at2"/>